<evidence type="ECO:0000313" key="8">
    <source>
        <dbReference type="EMBL" id="RZF42481.1"/>
    </source>
</evidence>
<dbReference type="EMBL" id="QKKF02014912">
    <property type="protein sequence ID" value="RZF42481.1"/>
    <property type="molecule type" value="Genomic_DNA"/>
</dbReference>
<evidence type="ECO:0000256" key="1">
    <source>
        <dbReference type="ARBA" id="ARBA00004240"/>
    </source>
</evidence>
<evidence type="ECO:0000313" key="9">
    <source>
        <dbReference type="Proteomes" id="UP000291343"/>
    </source>
</evidence>
<protein>
    <submittedName>
        <fullName evidence="8">Uncharacterized protein</fullName>
    </submittedName>
</protein>
<dbReference type="GO" id="GO:0070939">
    <property type="term" value="C:Dsl1/NZR complex"/>
    <property type="evidence" value="ECO:0007669"/>
    <property type="project" value="TreeGrafter"/>
</dbReference>
<reference evidence="8 9" key="1">
    <citation type="journal article" date="2017" name="Gigascience">
        <title>Genome sequence of the small brown planthopper, Laodelphax striatellus.</title>
        <authorList>
            <person name="Zhu J."/>
            <person name="Jiang F."/>
            <person name="Wang X."/>
            <person name="Yang P."/>
            <person name="Bao Y."/>
            <person name="Zhao W."/>
            <person name="Wang W."/>
            <person name="Lu H."/>
            <person name="Wang Q."/>
            <person name="Cui N."/>
            <person name="Li J."/>
            <person name="Chen X."/>
            <person name="Luo L."/>
            <person name="Yu J."/>
            <person name="Kang L."/>
            <person name="Cui F."/>
        </authorList>
    </citation>
    <scope>NUCLEOTIDE SEQUENCE [LARGE SCALE GENOMIC DNA]</scope>
    <source>
        <strain evidence="8">Lst14</strain>
    </source>
</reference>
<dbReference type="InterPro" id="IPR013244">
    <property type="entry name" value="Sec39_domain"/>
</dbReference>
<dbReference type="GO" id="GO:0000149">
    <property type="term" value="F:SNARE binding"/>
    <property type="evidence" value="ECO:0007669"/>
    <property type="project" value="TreeGrafter"/>
</dbReference>
<dbReference type="InterPro" id="IPR036322">
    <property type="entry name" value="WD40_repeat_dom_sf"/>
</dbReference>
<dbReference type="PANTHER" id="PTHR15922:SF2">
    <property type="entry name" value="NBAS SUBUNIT OF NRZ TETHERING COMPLEX"/>
    <property type="match status" value="1"/>
</dbReference>
<dbReference type="Pfam" id="PF15492">
    <property type="entry name" value="Nbas_N"/>
    <property type="match status" value="1"/>
</dbReference>
<keyword evidence="3" id="KW-0256">Endoplasmic reticulum</keyword>
<feature type="domain" description="Sec39" evidence="6">
    <location>
        <begin position="1009"/>
        <end position="1326"/>
    </location>
</feature>
<comment type="subcellular location">
    <subcellularLocation>
        <location evidence="1">Endoplasmic reticulum</location>
    </subcellularLocation>
</comment>
<dbReference type="Proteomes" id="UP000291343">
    <property type="component" value="Unassembled WGS sequence"/>
</dbReference>
<evidence type="ECO:0000259" key="7">
    <source>
        <dbReference type="Pfam" id="PF15492"/>
    </source>
</evidence>
<dbReference type="InterPro" id="IPR015943">
    <property type="entry name" value="WD40/YVTN_repeat-like_dom_sf"/>
</dbReference>
<evidence type="ECO:0000256" key="5">
    <source>
        <dbReference type="SAM" id="MobiDB-lite"/>
    </source>
</evidence>
<keyword evidence="4" id="KW-0653">Protein transport</keyword>
<name>A0A482XB00_LAOST</name>
<evidence type="ECO:0000256" key="2">
    <source>
        <dbReference type="ARBA" id="ARBA00022448"/>
    </source>
</evidence>
<dbReference type="STRING" id="195883.A0A482XB00"/>
<dbReference type="Pfam" id="PF08314">
    <property type="entry name" value="Sec39"/>
    <property type="match status" value="2"/>
</dbReference>
<dbReference type="PANTHER" id="PTHR15922">
    <property type="entry name" value="NEUROBLASTOMA-AMPLIFIED SEQUENCE"/>
    <property type="match status" value="1"/>
</dbReference>
<sequence length="2232" mass="254327">MDEPNTSHILYDLLTYSEWVQDPDRIPDKQVQQISSSQGAFGLFRKSVSLIDEINRVSNWQLSCKFAAGELGKVVAILLDTTLEIRTSRDEYTTVVGKATVAKDPMPQWRRMAWSPDSTTLAVSFSNGSIHFYDLLGSNLFNIPPMINGDDSKSQSLESALAFMMFIPSRTKTKWSNELLVINYAGNLRSYFVSPTDSFLENHSFSLSKDGISAAAWHPAHNLLFVASLPDQALSTSKEKNGLCYGVTVWRLLSDYPHYKLTVPTEKELEKAKSSLGLWNKISSMRSSPQMSIVFRMQISLQGKYLACLHTCGSVSVWSLPGLRLSGVWKLDEQPNCQDRKLKDEKPNKEFDWDKVYPIDISWWPDEKLIIARRNGAVSVCELEGLRNILGDRPEALAGATMLSTTCTEKGFLALESEFKIISSKKRHQQSTEQPEELSDKEEEENEEEDDTEEKDSLFMRGSELVKSTIYYVTDSERFRPERKLPKLIKRTYRLIALKSTTPEELFSRKIDNEEYVEALALANTYNLDCDRVYQRQWRNSAVSVASIHDCLSKISKCSWVLQECCERVPETLRAAKELLQFGLKMTDNQLTEIFKRYWIANNDSTDDSIDNNPYEKFNFMEFVEKLDVEILTEEEKRNISARLKLLKFSDRLHTYQMILKNEMEAQSTSLPSESSKVENNDVIDSELENFDKEFYDRFRHQSTVVSAMYYAQKGDHSAVKCLFTYHGSETLNYWLSILENFPETMLPSKYSDLLPECSSDGDVFEWNVSKIRDTDWCESEKFNSLNIDEEEKWEKSPTLDCHSFLTSDKVSDWYRKRIYQIESSSHLVDPALDLIHLARQRHIKGLDDLHHQLFTLDMLVYELEMEDLTLEKLEKMTPLEKALLLIKDATEESFVGNLLHRVVPYVDRHEGLVPNSRKSLLSQLFSNLSSQSLSLPLKLFQYLKEEPENRVMATLEDRISLTLECLYTNATIDEIDKAFVILSCLPEKSTIKGNAELEDLRKRLEVVESELNTAVILKRYGQPKPLLYIHNHAQDLQVVQNLVLRIARTTANKVPPASETEWNQLLTDILELQRNTFSCMSLELCYELYASTVLASGNLKIIRSAMKILCCCAGDAYRKQISFERSVFLVLQAAREYFDSAGSLFDPGMQNAKACLKLIIEENPQIQEELDLISSLQILNEFSVTLLPMQVRLCPNRMRLIDNCLQSHPTAYRQHHKLLVLADKLRICSSSSEHERKGSVLVRVAEAAFSAKDYGYCCSICNTLVAEEHSIGWEVCQKLGQCSEFSHINARQQLIAFALLHCSPQHLQDLLKTRCDLEIESTQQEISKSLSSMEIYSSLDQDDEFVDALTSPITPMKEFLPQWTSKLQSTTNLLTKMTKSDFWKNSFNLGMSETASRQTLLDNSDLKKQGFPSFYAPLHPGCHRSILAPSFLEDEDQMIRNSQKMKQLTLVQRLLQSVLLEQETQSTSSQNSVNNVLIQASQLIMSEDCQLGLGYLFSLSNISAAEQCFSNLPQTQISLQLALYLYSVDQIIHDHQDVFAMLPEDVVNAALNHDGDIHNLIQKYKLKLENFVQTEKMKELDCGVNLDRFTKDTQYKYDSILGLAICQEWEKVELALELGALYGVSGLEVALNHVIAMLLTGDPQLAIEHISDNRLTSLLQEDSELVVKRLEESVFQNLNGTNHQLMIAYYTVLQSVAEKTQVDGMLPKDHIKLLKKVKATSSAIDYRSLLRSNPLTALRPALNRDSAANIVKLFKALPTHLRGDLTTSQLYTDMMISDFFYNCLGYSSENKSVSHFEILKSFWTKVSAEDLLNFIKYCVFSRKCAEQIDPDTRKQFITDAIAFCKQQQNVETYGTIESTLEKWLENLTETWDAVDFSSVDDSLKNILCELDVSCGNRENIPSIMETAVMNKSVPFTVLQKKCFKDMVSIPEMITKLLKLIDVMDFDSISVLLERIDSCLNEDLRDAEWSSHVQELAANSQLPSTLRVLAASLLQRVGETGTNDKLLMITIAVLGHPVNCEEIIDENARYNLFIRILKEKNTADELFVVQQLLSCWPPFSESISEIHPHLQLIEKMIVVECSNVLEYISKVFFENKVDETSVEKVVYRLASFGGLSPIIWLCLITESDNLHATAIKLLGEFKGDLIPEQIVKRTVALRLTSKLVQSKVYSVWVESLLVLDDGTVAKSAIDQLKEAGYLPEAGHLWFSVESIPRPLRTFSASLISIAQRLTRN</sequence>
<dbReference type="GO" id="GO:0015031">
    <property type="term" value="P:protein transport"/>
    <property type="evidence" value="ECO:0007669"/>
    <property type="project" value="UniProtKB-KW"/>
</dbReference>
<feature type="domain" description="Neuroblastoma-amplified sequence N-terminal" evidence="7">
    <location>
        <begin position="72"/>
        <end position="339"/>
    </location>
</feature>
<evidence type="ECO:0000256" key="4">
    <source>
        <dbReference type="ARBA" id="ARBA00022927"/>
    </source>
</evidence>
<dbReference type="GO" id="GO:0006890">
    <property type="term" value="P:retrograde vesicle-mediated transport, Golgi to endoplasmic reticulum"/>
    <property type="evidence" value="ECO:0007669"/>
    <property type="project" value="InterPro"/>
</dbReference>
<proteinExistence type="predicted"/>
<feature type="compositionally biased region" description="Acidic residues" evidence="5">
    <location>
        <begin position="434"/>
        <end position="454"/>
    </location>
</feature>
<dbReference type="OrthoDB" id="19988at2759"/>
<comment type="caution">
    <text evidence="8">The sequence shown here is derived from an EMBL/GenBank/DDBJ whole genome shotgun (WGS) entry which is preliminary data.</text>
</comment>
<dbReference type="InterPro" id="IPR029145">
    <property type="entry name" value="NBAS_N"/>
</dbReference>
<keyword evidence="9" id="KW-1185">Reference proteome</keyword>
<dbReference type="SUPFAM" id="SSF50978">
    <property type="entry name" value="WD40 repeat-like"/>
    <property type="match status" value="1"/>
</dbReference>
<organism evidence="8 9">
    <name type="scientific">Laodelphax striatellus</name>
    <name type="common">Small brown planthopper</name>
    <name type="synonym">Delphax striatella</name>
    <dbReference type="NCBI Taxonomy" id="195883"/>
    <lineage>
        <taxon>Eukaryota</taxon>
        <taxon>Metazoa</taxon>
        <taxon>Ecdysozoa</taxon>
        <taxon>Arthropoda</taxon>
        <taxon>Hexapoda</taxon>
        <taxon>Insecta</taxon>
        <taxon>Pterygota</taxon>
        <taxon>Neoptera</taxon>
        <taxon>Paraneoptera</taxon>
        <taxon>Hemiptera</taxon>
        <taxon>Auchenorrhyncha</taxon>
        <taxon>Fulgoroidea</taxon>
        <taxon>Delphacidae</taxon>
        <taxon>Criomorphinae</taxon>
        <taxon>Laodelphax</taxon>
    </lineage>
</organism>
<feature type="region of interest" description="Disordered" evidence="5">
    <location>
        <begin position="424"/>
        <end position="458"/>
    </location>
</feature>
<accession>A0A482XB00</accession>
<gene>
    <name evidence="8" type="ORF">LSTR_LSTR004400</name>
</gene>
<keyword evidence="2" id="KW-0813">Transport</keyword>
<feature type="domain" description="Sec39" evidence="6">
    <location>
        <begin position="705"/>
        <end position="910"/>
    </location>
</feature>
<dbReference type="InParanoid" id="A0A482XB00"/>
<evidence type="ECO:0000259" key="6">
    <source>
        <dbReference type="Pfam" id="PF08314"/>
    </source>
</evidence>
<dbReference type="Gene3D" id="2.130.10.10">
    <property type="entry name" value="YVTN repeat-like/Quinoprotein amine dehydrogenase"/>
    <property type="match status" value="1"/>
</dbReference>
<evidence type="ECO:0000256" key="3">
    <source>
        <dbReference type="ARBA" id="ARBA00022824"/>
    </source>
</evidence>